<dbReference type="AlphaFoldDB" id="A0A0V0RCN9"/>
<gene>
    <name evidence="1" type="ORF">T07_9924</name>
</gene>
<name>A0A0V0RCN9_9BILA</name>
<evidence type="ECO:0000313" key="1">
    <source>
        <dbReference type="EMBL" id="KRX12249.1"/>
    </source>
</evidence>
<comment type="caution">
    <text evidence="1">The sequence shown here is derived from an EMBL/GenBank/DDBJ whole genome shotgun (WGS) entry which is preliminary data.</text>
</comment>
<organism evidence="1 2">
    <name type="scientific">Trichinella nelsoni</name>
    <dbReference type="NCBI Taxonomy" id="6336"/>
    <lineage>
        <taxon>Eukaryota</taxon>
        <taxon>Metazoa</taxon>
        <taxon>Ecdysozoa</taxon>
        <taxon>Nematoda</taxon>
        <taxon>Enoplea</taxon>
        <taxon>Dorylaimia</taxon>
        <taxon>Trichinellida</taxon>
        <taxon>Trichinellidae</taxon>
        <taxon>Trichinella</taxon>
    </lineage>
</organism>
<reference evidence="1 2" key="1">
    <citation type="submission" date="2015-01" db="EMBL/GenBank/DDBJ databases">
        <title>Evolution of Trichinella species and genotypes.</title>
        <authorList>
            <person name="Korhonen P.K."/>
            <person name="Edoardo P."/>
            <person name="Giuseppe L.R."/>
            <person name="Gasser R.B."/>
        </authorList>
    </citation>
    <scope>NUCLEOTIDE SEQUENCE [LARGE SCALE GENOMIC DNA]</scope>
    <source>
        <strain evidence="1">ISS37</strain>
    </source>
</reference>
<dbReference type="Proteomes" id="UP000054630">
    <property type="component" value="Unassembled WGS sequence"/>
</dbReference>
<dbReference type="EMBL" id="JYDL01000592">
    <property type="protein sequence ID" value="KRX12249.1"/>
    <property type="molecule type" value="Genomic_DNA"/>
</dbReference>
<protein>
    <submittedName>
        <fullName evidence="1">Uncharacterized protein</fullName>
    </submittedName>
</protein>
<proteinExistence type="predicted"/>
<dbReference type="OrthoDB" id="5920727at2759"/>
<evidence type="ECO:0000313" key="2">
    <source>
        <dbReference type="Proteomes" id="UP000054630"/>
    </source>
</evidence>
<sequence length="40" mass="4577">MLACHAGDPGSIPGRRKFLSKNFWSYLDFTYRSKISVVID</sequence>
<accession>A0A0V0RCN9</accession>
<keyword evidence="2" id="KW-1185">Reference proteome</keyword>